<dbReference type="PROSITE" id="PS50850">
    <property type="entry name" value="MFS"/>
    <property type="match status" value="1"/>
</dbReference>
<comment type="subcellular location">
    <subcellularLocation>
        <location evidence="1">Cell membrane</location>
        <topology evidence="1">Multi-pass membrane protein</topology>
    </subcellularLocation>
</comment>
<dbReference type="Gene3D" id="1.20.1250.20">
    <property type="entry name" value="MFS general substrate transporter like domains"/>
    <property type="match status" value="2"/>
</dbReference>
<name>A0A418SD26_9RHOB</name>
<keyword evidence="7" id="KW-0614">Plasmid</keyword>
<dbReference type="OrthoDB" id="2957247at2"/>
<keyword evidence="3" id="KW-0812">Transmembrane</keyword>
<evidence type="ECO:0000256" key="4">
    <source>
        <dbReference type="ARBA" id="ARBA00022989"/>
    </source>
</evidence>
<evidence type="ECO:0000256" key="5">
    <source>
        <dbReference type="ARBA" id="ARBA00023136"/>
    </source>
</evidence>
<dbReference type="InterPro" id="IPR050189">
    <property type="entry name" value="MFS_Efflux_Transporters"/>
</dbReference>
<accession>A0A418SD26</accession>
<dbReference type="SUPFAM" id="SSF103473">
    <property type="entry name" value="MFS general substrate transporter"/>
    <property type="match status" value="1"/>
</dbReference>
<dbReference type="Pfam" id="PF07690">
    <property type="entry name" value="MFS_1"/>
    <property type="match status" value="1"/>
</dbReference>
<dbReference type="Proteomes" id="UP000283786">
    <property type="component" value="Plasmid p202"/>
</dbReference>
<proteinExistence type="predicted"/>
<dbReference type="GO" id="GO:0022857">
    <property type="term" value="F:transmembrane transporter activity"/>
    <property type="evidence" value="ECO:0007669"/>
    <property type="project" value="InterPro"/>
</dbReference>
<evidence type="ECO:0000256" key="1">
    <source>
        <dbReference type="ARBA" id="ARBA00004651"/>
    </source>
</evidence>
<keyword evidence="5" id="KW-0472">Membrane</keyword>
<evidence type="ECO:0000256" key="2">
    <source>
        <dbReference type="ARBA" id="ARBA00022475"/>
    </source>
</evidence>
<gene>
    <name evidence="7" type="ORF">PSAL_035750</name>
</gene>
<dbReference type="InterPro" id="IPR036259">
    <property type="entry name" value="MFS_trans_sf"/>
</dbReference>
<feature type="domain" description="Major facilitator superfamily (MFS) profile" evidence="6">
    <location>
        <begin position="1"/>
        <end position="363"/>
    </location>
</feature>
<evidence type="ECO:0000256" key="3">
    <source>
        <dbReference type="ARBA" id="ARBA00022692"/>
    </source>
</evidence>
<evidence type="ECO:0000259" key="6">
    <source>
        <dbReference type="PROSITE" id="PS50850"/>
    </source>
</evidence>
<protein>
    <recommendedName>
        <fullName evidence="6">Major facilitator superfamily (MFS) profile domain-containing protein</fullName>
    </recommendedName>
</protein>
<reference evidence="7 8" key="1">
    <citation type="submission" date="2020-08" db="EMBL/GenBank/DDBJ databases">
        <title>Genome sequence of Rhodobacteraceae bacterium Lw-13e.</title>
        <authorList>
            <person name="Poehlein A."/>
            <person name="Wolter L."/>
            <person name="Daniel R."/>
            <person name="Brinkhoff T."/>
        </authorList>
    </citation>
    <scope>NUCLEOTIDE SEQUENCE [LARGE SCALE GENOMIC DNA]</scope>
    <source>
        <strain evidence="7 8">Lw-13e</strain>
        <plasmid evidence="7 8">p202</plasmid>
    </source>
</reference>
<dbReference type="AlphaFoldDB" id="A0A418SD26"/>
<dbReference type="EMBL" id="CP060437">
    <property type="protein sequence ID" value="QPM92311.1"/>
    <property type="molecule type" value="Genomic_DNA"/>
</dbReference>
<dbReference type="InterPro" id="IPR020846">
    <property type="entry name" value="MFS_dom"/>
</dbReference>
<sequence>MGFGLFVPEFRSEFSMSAASAGLVSSLGFAGFFAGLLVAQLLLNRRGPEHPVLAGLAAATLGLGLVAIAPNVPILAAGVFLAATSAGFAWTPFNDAVHRKVRDRDRASALSVISTGTSVGIALAGVVALGMVFFGFGWRICWGVFAAASIVALAINWAALRQVEKAPDDPPEAVWRDLLQPVALPLFGVAFIFGITSAIYISFAADRFAEDGLPGLPQGTAPALVFIFYGLFGLTGLATDRLRDRIGLTWLVRLLMLAGAGSLAAAAFMPDHLGGLATSAGLQGIHVMMTSAVLAFWSESLFPAFPSLSFTAALLAVAAGCVIGPALAGLAVGSLGPQVMFYAAAVLPLVAMVFIRARFMVERQSDTTGSIEVGA</sequence>
<evidence type="ECO:0000313" key="7">
    <source>
        <dbReference type="EMBL" id="QPM92311.1"/>
    </source>
</evidence>
<dbReference type="InterPro" id="IPR011701">
    <property type="entry name" value="MFS"/>
</dbReference>
<dbReference type="PANTHER" id="PTHR43124">
    <property type="entry name" value="PURINE EFFLUX PUMP PBUE"/>
    <property type="match status" value="1"/>
</dbReference>
<keyword evidence="2" id="KW-1003">Cell membrane</keyword>
<geneLocation type="plasmid" evidence="7 8">
    <name>p202</name>
</geneLocation>
<keyword evidence="4" id="KW-1133">Transmembrane helix</keyword>
<evidence type="ECO:0000313" key="8">
    <source>
        <dbReference type="Proteomes" id="UP000283786"/>
    </source>
</evidence>
<dbReference type="KEGG" id="palw:PSAL_035750"/>
<keyword evidence="8" id="KW-1185">Reference proteome</keyword>
<dbReference type="GO" id="GO:0005886">
    <property type="term" value="C:plasma membrane"/>
    <property type="evidence" value="ECO:0007669"/>
    <property type="project" value="UniProtKB-SubCell"/>
</dbReference>
<dbReference type="PANTHER" id="PTHR43124:SF3">
    <property type="entry name" value="CHLORAMPHENICOL EFFLUX PUMP RV0191"/>
    <property type="match status" value="1"/>
</dbReference>
<organism evidence="7 8">
    <name type="scientific">Pseudooceanicola algae</name>
    <dbReference type="NCBI Taxonomy" id="1537215"/>
    <lineage>
        <taxon>Bacteria</taxon>
        <taxon>Pseudomonadati</taxon>
        <taxon>Pseudomonadota</taxon>
        <taxon>Alphaproteobacteria</taxon>
        <taxon>Rhodobacterales</taxon>
        <taxon>Paracoccaceae</taxon>
        <taxon>Pseudooceanicola</taxon>
    </lineage>
</organism>